<evidence type="ECO:0000313" key="2">
    <source>
        <dbReference type="Proteomes" id="UP000284333"/>
    </source>
</evidence>
<dbReference type="Pfam" id="PF03640">
    <property type="entry name" value="Lipoprotein_15"/>
    <property type="match status" value="2"/>
</dbReference>
<sequence>MGRMLAISFTALAAGAALVGCTNNENTEQTPAPMTTTMTETMTETAPTAGPVLSTAQTDLGEVVVNVDGMTVYAFDMDTPGTDASACDASCLEVWPPVTSDNPQPEVSGVAGTIGTIPGPQGGNQVTVNGMPVYLFSGDAGPGSVAGQGVQGVWWALNPAGEKIMTEPGG</sequence>
<accession>A0A438AQU2</accession>
<reference evidence="1 2" key="1">
    <citation type="submission" date="2018-11" db="EMBL/GenBank/DDBJ databases">
        <title>Rhodococcus spongicola sp. nov. and Rhodococcus xishaensis sp. nov. from marine sponges.</title>
        <authorList>
            <person name="Li L."/>
            <person name="Lin H.W."/>
        </authorList>
    </citation>
    <scope>NUCLEOTIDE SEQUENCE [LARGE SCALE GENOMIC DNA]</scope>
    <source>
        <strain evidence="1 2">LHW50502</strain>
    </source>
</reference>
<name>A0A438AQU2_9NOCA</name>
<organism evidence="1 2">
    <name type="scientific">Rhodococcus spongiicola</name>
    <dbReference type="NCBI Taxonomy" id="2487352"/>
    <lineage>
        <taxon>Bacteria</taxon>
        <taxon>Bacillati</taxon>
        <taxon>Actinomycetota</taxon>
        <taxon>Actinomycetes</taxon>
        <taxon>Mycobacteriales</taxon>
        <taxon>Nocardiaceae</taxon>
        <taxon>Rhodococcus</taxon>
    </lineage>
</organism>
<protein>
    <recommendedName>
        <fullName evidence="3">Lipoprotein with Yx(FWY)xxD motif</fullName>
    </recommendedName>
</protein>
<dbReference type="EMBL" id="RKLN01000006">
    <property type="protein sequence ID" value="RVW00914.1"/>
    <property type="molecule type" value="Genomic_DNA"/>
</dbReference>
<dbReference type="InterPro" id="IPR005297">
    <property type="entry name" value="Lipoprotein_repeat"/>
</dbReference>
<dbReference type="OrthoDB" id="597632at2"/>
<evidence type="ECO:0000313" key="1">
    <source>
        <dbReference type="EMBL" id="RVW00914.1"/>
    </source>
</evidence>
<gene>
    <name evidence="1" type="ORF">EF834_16185</name>
</gene>
<dbReference type="Proteomes" id="UP000284333">
    <property type="component" value="Unassembled WGS sequence"/>
</dbReference>
<dbReference type="PROSITE" id="PS51257">
    <property type="entry name" value="PROKAR_LIPOPROTEIN"/>
    <property type="match status" value="1"/>
</dbReference>
<evidence type="ECO:0008006" key="3">
    <source>
        <dbReference type="Google" id="ProtNLM"/>
    </source>
</evidence>
<dbReference type="RefSeq" id="WP_127948243.1">
    <property type="nucleotide sequence ID" value="NZ_RKLN01000006.1"/>
</dbReference>
<proteinExistence type="predicted"/>
<dbReference type="PANTHER" id="PTHR39335">
    <property type="entry name" value="BLL4220 PROTEIN"/>
    <property type="match status" value="1"/>
</dbReference>
<dbReference type="AlphaFoldDB" id="A0A438AQU2"/>
<dbReference type="PANTHER" id="PTHR39335:SF1">
    <property type="entry name" value="BLL4220 PROTEIN"/>
    <property type="match status" value="1"/>
</dbReference>
<comment type="caution">
    <text evidence="1">The sequence shown here is derived from an EMBL/GenBank/DDBJ whole genome shotgun (WGS) entry which is preliminary data.</text>
</comment>
<dbReference type="GO" id="GO:0043448">
    <property type="term" value="P:alkane catabolic process"/>
    <property type="evidence" value="ECO:0007669"/>
    <property type="project" value="TreeGrafter"/>
</dbReference>
<keyword evidence="2" id="KW-1185">Reference proteome</keyword>